<evidence type="ECO:0000256" key="5">
    <source>
        <dbReference type="ARBA" id="ARBA00023135"/>
    </source>
</evidence>
<comment type="subcellular location">
    <subcellularLocation>
        <location evidence="1 7">Cytoplasm</location>
    </subcellularLocation>
</comment>
<dbReference type="GO" id="GO:0030942">
    <property type="term" value="F:endoplasmic reticulum signal peptide binding"/>
    <property type="evidence" value="ECO:0007669"/>
    <property type="project" value="UniProtKB-UniRule"/>
</dbReference>
<dbReference type="EMBL" id="KL198031">
    <property type="protein sequence ID" value="KDQ15760.1"/>
    <property type="molecule type" value="Genomic_DNA"/>
</dbReference>
<keyword evidence="5 7" id="KW-0733">Signal recognition particle</keyword>
<reference evidence="10" key="1">
    <citation type="journal article" date="2014" name="Proc. Natl. Acad. Sci. U.S.A.">
        <title>Extensive sampling of basidiomycete genomes demonstrates inadequacy of the white-rot/brown-rot paradigm for wood decay fungi.</title>
        <authorList>
            <person name="Riley R."/>
            <person name="Salamov A.A."/>
            <person name="Brown D.W."/>
            <person name="Nagy L.G."/>
            <person name="Floudas D."/>
            <person name="Held B.W."/>
            <person name="Levasseur A."/>
            <person name="Lombard V."/>
            <person name="Morin E."/>
            <person name="Otillar R."/>
            <person name="Lindquist E.A."/>
            <person name="Sun H."/>
            <person name="LaButti K.M."/>
            <person name="Schmutz J."/>
            <person name="Jabbour D."/>
            <person name="Luo H."/>
            <person name="Baker S.E."/>
            <person name="Pisabarro A.G."/>
            <person name="Walton J.D."/>
            <person name="Blanchette R.A."/>
            <person name="Henrissat B."/>
            <person name="Martin F."/>
            <person name="Cullen D."/>
            <person name="Hibbett D.S."/>
            <person name="Grigoriev I.V."/>
        </authorList>
    </citation>
    <scope>NUCLEOTIDE SEQUENCE [LARGE SCALE GENOMIC DNA]</scope>
    <source>
        <strain evidence="10">FD-172 SS1</strain>
    </source>
</reference>
<sequence>MAKGKPHMELVDHEAFLSKLTTLFESAKDKGSVWMTHKRLTYEDEGDTDVDAKASDKEYSCLVRVTDGKSTNFSTRVKPGELEKFHGAYGALVKASMTTMRKRDKKKEKQRAEQAALRKKKLEETVPMAGSKRGNGHRKRQRRIKAVAKQEEARNRVKSEGVDIKVTPA</sequence>
<evidence type="ECO:0000256" key="4">
    <source>
        <dbReference type="ARBA" id="ARBA00022884"/>
    </source>
</evidence>
<gene>
    <name evidence="9" type="ORF">BOTBODRAFT_287381</name>
</gene>
<dbReference type="SUPFAM" id="SSF54762">
    <property type="entry name" value="Signal recognition particle alu RNA binding heterodimer, SRP9/14"/>
    <property type="match status" value="1"/>
</dbReference>
<dbReference type="GO" id="GO:0006614">
    <property type="term" value="P:SRP-dependent cotranslational protein targeting to membrane"/>
    <property type="evidence" value="ECO:0007669"/>
    <property type="project" value="UniProtKB-UniRule"/>
</dbReference>
<dbReference type="Pfam" id="PF02290">
    <property type="entry name" value="SRP14"/>
    <property type="match status" value="1"/>
</dbReference>
<dbReference type="GO" id="GO:0005786">
    <property type="term" value="C:signal recognition particle, endoplasmic reticulum targeting"/>
    <property type="evidence" value="ECO:0007669"/>
    <property type="project" value="UniProtKB-UniRule"/>
</dbReference>
<keyword evidence="6 7" id="KW-0687">Ribonucleoprotein</keyword>
<evidence type="ECO:0000313" key="9">
    <source>
        <dbReference type="EMBL" id="KDQ15760.1"/>
    </source>
</evidence>
<dbReference type="Proteomes" id="UP000027195">
    <property type="component" value="Unassembled WGS sequence"/>
</dbReference>
<keyword evidence="10" id="KW-1185">Reference proteome</keyword>
<dbReference type="Gene3D" id="3.30.720.10">
    <property type="entry name" value="Signal recognition particle alu RNA binding heterodimer, srp9/1"/>
    <property type="match status" value="1"/>
</dbReference>
<protein>
    <recommendedName>
        <fullName evidence="7">Signal recognition particle subunit SRP14</fullName>
    </recommendedName>
    <alternativeName>
        <fullName evidence="7">Signal recognition particle 14 kDa protein</fullName>
    </alternativeName>
</protein>
<feature type="region of interest" description="Disordered" evidence="8">
    <location>
        <begin position="96"/>
        <end position="169"/>
    </location>
</feature>
<evidence type="ECO:0000256" key="3">
    <source>
        <dbReference type="ARBA" id="ARBA00022490"/>
    </source>
</evidence>
<dbReference type="GO" id="GO:0008312">
    <property type="term" value="F:7S RNA binding"/>
    <property type="evidence" value="ECO:0007669"/>
    <property type="project" value="UniProtKB-UniRule"/>
</dbReference>
<keyword evidence="3 7" id="KW-0963">Cytoplasm</keyword>
<dbReference type="OrthoDB" id="19209at2759"/>
<evidence type="ECO:0000256" key="2">
    <source>
        <dbReference type="ARBA" id="ARBA00010349"/>
    </source>
</evidence>
<comment type="function">
    <text evidence="7">Component of the signal recognition particle (SRP) complex, a ribonucleoprotein complex that mediates the cotranslational targeting of secretory and membrane proteins to the endoplasmic reticulum (ER).</text>
</comment>
<feature type="compositionally biased region" description="Basic residues" evidence="8">
    <location>
        <begin position="100"/>
        <end position="109"/>
    </location>
</feature>
<comment type="subunit">
    <text evidence="7">Component of a fungal signal recognition particle (SRP) complex that consists of a 7SL RNA molecule (scR1) and at least six protein subunits: SRP72, SRP68, SRP54, SEC65, SRP21 and SRP14.</text>
</comment>
<evidence type="ECO:0000256" key="6">
    <source>
        <dbReference type="ARBA" id="ARBA00023274"/>
    </source>
</evidence>
<name>A0A067MM11_BOTB1</name>
<evidence type="ECO:0000313" key="10">
    <source>
        <dbReference type="Proteomes" id="UP000027195"/>
    </source>
</evidence>
<evidence type="ECO:0000256" key="7">
    <source>
        <dbReference type="RuleBase" id="RU368100"/>
    </source>
</evidence>
<feature type="compositionally biased region" description="Basic and acidic residues" evidence="8">
    <location>
        <begin position="148"/>
        <end position="163"/>
    </location>
</feature>
<dbReference type="FunCoup" id="A0A067MM11">
    <property type="interactions" value="123"/>
</dbReference>
<keyword evidence="4 7" id="KW-0694">RNA-binding</keyword>
<dbReference type="PANTHER" id="PTHR12013">
    <property type="entry name" value="SIGNAL RECOGNITION PARTICLE 14 KD PROTEIN"/>
    <property type="match status" value="1"/>
</dbReference>
<dbReference type="HOGENOM" id="CLU_094309_0_1_1"/>
<comment type="similarity">
    <text evidence="2 7">Belongs to the SRP14 family.</text>
</comment>
<evidence type="ECO:0000256" key="1">
    <source>
        <dbReference type="ARBA" id="ARBA00004496"/>
    </source>
</evidence>
<evidence type="ECO:0000256" key="8">
    <source>
        <dbReference type="SAM" id="MobiDB-lite"/>
    </source>
</evidence>
<dbReference type="AlphaFoldDB" id="A0A067MM11"/>
<dbReference type="InterPro" id="IPR009018">
    <property type="entry name" value="Signal_recog_particle_SRP9/14"/>
</dbReference>
<feature type="compositionally biased region" description="Basic residues" evidence="8">
    <location>
        <begin position="134"/>
        <end position="146"/>
    </location>
</feature>
<dbReference type="STRING" id="930990.A0A067MM11"/>
<dbReference type="InParanoid" id="A0A067MM11"/>
<organism evidence="9 10">
    <name type="scientific">Botryobasidium botryosum (strain FD-172 SS1)</name>
    <dbReference type="NCBI Taxonomy" id="930990"/>
    <lineage>
        <taxon>Eukaryota</taxon>
        <taxon>Fungi</taxon>
        <taxon>Dikarya</taxon>
        <taxon>Basidiomycota</taxon>
        <taxon>Agaricomycotina</taxon>
        <taxon>Agaricomycetes</taxon>
        <taxon>Cantharellales</taxon>
        <taxon>Botryobasidiaceae</taxon>
        <taxon>Botryobasidium</taxon>
    </lineage>
</organism>
<dbReference type="InterPro" id="IPR003210">
    <property type="entry name" value="Signal_recog_particle_SRP14"/>
</dbReference>
<proteinExistence type="inferred from homology"/>
<accession>A0A067MM11</accession>